<dbReference type="PANTHER" id="PTHR32060:SF30">
    <property type="entry name" value="CARBOXY-TERMINAL PROCESSING PROTEASE CTPA"/>
    <property type="match status" value="1"/>
</dbReference>
<keyword evidence="3" id="KW-0645">Protease</keyword>
<dbReference type="InterPro" id="IPR001478">
    <property type="entry name" value="PDZ"/>
</dbReference>
<dbReference type="GO" id="GO:0007165">
    <property type="term" value="P:signal transduction"/>
    <property type="evidence" value="ECO:0007669"/>
    <property type="project" value="TreeGrafter"/>
</dbReference>
<evidence type="ECO:0000313" key="4">
    <source>
        <dbReference type="Proteomes" id="UP000019678"/>
    </source>
</evidence>
<dbReference type="InterPro" id="IPR005151">
    <property type="entry name" value="Tail-specific_protease"/>
</dbReference>
<dbReference type="AlphaFoldDB" id="A0A017STX7"/>
<dbReference type="Gene3D" id="3.90.226.10">
    <property type="entry name" value="2-enoyl-CoA Hydratase, Chain A, domain 1"/>
    <property type="match status" value="1"/>
</dbReference>
<dbReference type="MEROPS" id="S41.012"/>
<dbReference type="GO" id="GO:0006508">
    <property type="term" value="P:proteolysis"/>
    <property type="evidence" value="ECO:0007669"/>
    <property type="project" value="UniProtKB-KW"/>
</dbReference>
<dbReference type="SMART" id="SM00228">
    <property type="entry name" value="PDZ"/>
    <property type="match status" value="1"/>
</dbReference>
<dbReference type="Pfam" id="PF03572">
    <property type="entry name" value="Peptidase_S41"/>
    <property type="match status" value="1"/>
</dbReference>
<dbReference type="SUPFAM" id="SSF52096">
    <property type="entry name" value="ClpP/crotonase"/>
    <property type="match status" value="1"/>
</dbReference>
<dbReference type="EMBL" id="ASRX01000122">
    <property type="protein sequence ID" value="EYF00227.1"/>
    <property type="molecule type" value="Genomic_DNA"/>
</dbReference>
<dbReference type="PANTHER" id="PTHR32060">
    <property type="entry name" value="TAIL-SPECIFIC PROTEASE"/>
    <property type="match status" value="1"/>
</dbReference>
<reference evidence="3 4" key="1">
    <citation type="submission" date="2013-05" db="EMBL/GenBank/DDBJ databases">
        <title>Genome assembly of Chondromyces apiculatus DSM 436.</title>
        <authorList>
            <person name="Sharma G."/>
            <person name="Khatri I."/>
            <person name="Kaur C."/>
            <person name="Mayilraj S."/>
            <person name="Subramanian S."/>
        </authorList>
    </citation>
    <scope>NUCLEOTIDE SEQUENCE [LARGE SCALE GENOMIC DNA]</scope>
    <source>
        <strain evidence="3 4">DSM 436</strain>
    </source>
</reference>
<dbReference type="STRING" id="1192034.CAP_1069"/>
<dbReference type="CDD" id="cd07561">
    <property type="entry name" value="Peptidase_S41_CPP_like"/>
    <property type="match status" value="1"/>
</dbReference>
<dbReference type="PROSITE" id="PS50106">
    <property type="entry name" value="PDZ"/>
    <property type="match status" value="1"/>
</dbReference>
<feature type="domain" description="PDZ" evidence="2">
    <location>
        <begin position="118"/>
        <end position="166"/>
    </location>
</feature>
<dbReference type="Gene3D" id="2.30.42.10">
    <property type="match status" value="1"/>
</dbReference>
<organism evidence="3 4">
    <name type="scientific">Chondromyces apiculatus DSM 436</name>
    <dbReference type="NCBI Taxonomy" id="1192034"/>
    <lineage>
        <taxon>Bacteria</taxon>
        <taxon>Pseudomonadati</taxon>
        <taxon>Myxococcota</taxon>
        <taxon>Polyangia</taxon>
        <taxon>Polyangiales</taxon>
        <taxon>Polyangiaceae</taxon>
        <taxon>Chondromyces</taxon>
    </lineage>
</organism>
<dbReference type="GO" id="GO:0030288">
    <property type="term" value="C:outer membrane-bounded periplasmic space"/>
    <property type="evidence" value="ECO:0007669"/>
    <property type="project" value="TreeGrafter"/>
</dbReference>
<name>A0A017STX7_9BACT</name>
<sequence length="466" mass="49831">MAPIARPRSPRSIPSRSLLGAVFRGRGVVSALVIAVAAPGCVQSEAIDPLVDCSTGAQNQRLLKRMREVYLWNDQIPEGIDPLAYESPAALLDAIRYEERDLWSHVSSTATTSAYYGEGKSVGLGLRWKFDPEGGFRVAMVYEGSAADGAGLARGDEVLKINGVDIATIEAEGRWATITGGDAEGVPVTLDVRKAGGAPETLSLQKRVYTVISVPEPRILDVDGRKIGYLLVDRFIGPTYAELRSAFAVLHEARVDDLIVDMRYNGGGYTDASRLLASLIGGKALDGEAYNLTIHNERLRDEDGIARFSVTEHQLNLSRVAVIATGSTASASELVINGLNPFIEVAVIGTDTYGKPVGSVAYEDCSLTVTPITFRSMNAAGEGGYYDGLPVDCPAEDQLSAPLGDPAEASVKEAIHWLMSDVDDEEEHTETCSAPVPEGAADASAARKPERRPLQLRGLQQEIGAF</sequence>
<dbReference type="InterPro" id="IPR041613">
    <property type="entry name" value="Pept_S41_N"/>
</dbReference>
<proteinExistence type="predicted"/>
<dbReference type="RefSeq" id="WP_052376882.1">
    <property type="nucleotide sequence ID" value="NZ_ASRX01000122.1"/>
</dbReference>
<dbReference type="GO" id="GO:0004175">
    <property type="term" value="F:endopeptidase activity"/>
    <property type="evidence" value="ECO:0007669"/>
    <property type="project" value="TreeGrafter"/>
</dbReference>
<dbReference type="Pfam" id="PF00595">
    <property type="entry name" value="PDZ"/>
    <property type="match status" value="1"/>
</dbReference>
<evidence type="ECO:0000256" key="1">
    <source>
        <dbReference type="SAM" id="MobiDB-lite"/>
    </source>
</evidence>
<dbReference type="Pfam" id="PF18294">
    <property type="entry name" value="Pept_S41_N"/>
    <property type="match status" value="1"/>
</dbReference>
<dbReference type="GO" id="GO:0008236">
    <property type="term" value="F:serine-type peptidase activity"/>
    <property type="evidence" value="ECO:0007669"/>
    <property type="project" value="InterPro"/>
</dbReference>
<keyword evidence="3" id="KW-0378">Hydrolase</keyword>
<gene>
    <name evidence="3" type="ORF">CAP_1069</name>
</gene>
<dbReference type="SUPFAM" id="SSF50156">
    <property type="entry name" value="PDZ domain-like"/>
    <property type="match status" value="1"/>
</dbReference>
<evidence type="ECO:0000259" key="2">
    <source>
        <dbReference type="PROSITE" id="PS50106"/>
    </source>
</evidence>
<dbReference type="InterPro" id="IPR036034">
    <property type="entry name" value="PDZ_sf"/>
</dbReference>
<dbReference type="Gene3D" id="3.30.750.170">
    <property type="match status" value="1"/>
</dbReference>
<keyword evidence="4" id="KW-1185">Reference proteome</keyword>
<comment type="caution">
    <text evidence="3">The sequence shown here is derived from an EMBL/GenBank/DDBJ whole genome shotgun (WGS) entry which is preliminary data.</text>
</comment>
<dbReference type="SMART" id="SM00245">
    <property type="entry name" value="TSPc"/>
    <property type="match status" value="1"/>
</dbReference>
<protein>
    <submittedName>
        <fullName evidence="3">Carboxyl-terminal protease</fullName>
    </submittedName>
</protein>
<evidence type="ECO:0000313" key="3">
    <source>
        <dbReference type="EMBL" id="EYF00227.1"/>
    </source>
</evidence>
<dbReference type="InterPro" id="IPR029045">
    <property type="entry name" value="ClpP/crotonase-like_dom_sf"/>
</dbReference>
<feature type="region of interest" description="Disordered" evidence="1">
    <location>
        <begin position="423"/>
        <end position="466"/>
    </location>
</feature>
<dbReference type="OrthoDB" id="7168509at2"/>
<dbReference type="Proteomes" id="UP000019678">
    <property type="component" value="Unassembled WGS sequence"/>
</dbReference>
<dbReference type="eggNOG" id="COG0793">
    <property type="taxonomic scope" value="Bacteria"/>
</dbReference>
<accession>A0A017STX7</accession>